<protein>
    <submittedName>
        <fullName evidence="1">Uncharacterized protein</fullName>
    </submittedName>
</protein>
<dbReference type="AlphaFoldDB" id="A0A974GZ93"/>
<evidence type="ECO:0000313" key="1">
    <source>
        <dbReference type="EMBL" id="OCT56087.1"/>
    </source>
</evidence>
<proteinExistence type="predicted"/>
<accession>A0A974GZ93</accession>
<gene>
    <name evidence="1" type="ORF">XELAEV_18002557mg</name>
</gene>
<name>A0A974GZ93_XENLA</name>
<sequence length="101" mass="11966">MGRAAWQFLRCTYYDILLQLHCLYVMLNVHLNNPLKEHMGLLQEYVKIFKFECPTLHWRSVCSDNLSEWEISKFSCPLWMAVNKHRCLFCIGVQISCPALK</sequence>
<reference evidence="1" key="1">
    <citation type="submission" date="2016-05" db="EMBL/GenBank/DDBJ databases">
        <title>WGS assembly of Xenopus laevis.</title>
        <authorList>
            <person name="Session A."/>
            <person name="Uno Y."/>
            <person name="Kwon T."/>
            <person name="Chapman J."/>
            <person name="Toyoda A."/>
            <person name="Takahashi S."/>
            <person name="Fukui A."/>
            <person name="Hikosaka A."/>
            <person name="Putnam N."/>
            <person name="Stites J."/>
            <person name="Van Heeringen S."/>
            <person name="Quigley I."/>
            <person name="Heinz S."/>
            <person name="Hellsten U."/>
            <person name="Lyons J."/>
            <person name="Suzuki A."/>
            <person name="Kondo M."/>
            <person name="Ogino H."/>
            <person name="Ochi H."/>
            <person name="Bogdanovic O."/>
            <person name="Lister R."/>
            <person name="Georgiou G."/>
            <person name="Paranjpe S."/>
            <person name="Van Kruijsbergen I."/>
            <person name="Mozaffari S."/>
            <person name="Shu S."/>
            <person name="Schmutz J."/>
            <person name="Jenkins J."/>
            <person name="Grimwood J."/>
            <person name="Carlson J."/>
            <person name="Mitros T."/>
            <person name="Simakov O."/>
            <person name="Heald R."/>
            <person name="Miller K."/>
            <person name="Haudenschild C."/>
            <person name="Kuroki Y."/>
            <person name="Tanaka T."/>
            <person name="Michiue T."/>
            <person name="Watanabe M."/>
            <person name="Kinoshita T."/>
            <person name="Ohta Y."/>
            <person name="Mawaribuchi S."/>
            <person name="Suzuki Y."/>
            <person name="Haramoto Y."/>
            <person name="Yamamoto T."/>
            <person name="Takagi C."/>
            <person name="Kitzman J."/>
            <person name="Shendure J."/>
            <person name="Nakayama T."/>
            <person name="Izutsu Y."/>
            <person name="Robert J."/>
            <person name="Dichmann D."/>
            <person name="Flajnik M."/>
            <person name="Houston D."/>
            <person name="Marcotte E."/>
            <person name="Wallingford J."/>
            <person name="Ito Y."/>
            <person name="Asashima M."/>
            <person name="Ueno N."/>
            <person name="Matsuda Y."/>
            <person name="Jan Veenstra G."/>
            <person name="Fujiyama A."/>
            <person name="Harland R."/>
            <person name="Taira M."/>
            <person name="Rokhsar D.S."/>
        </authorList>
    </citation>
    <scope>NUCLEOTIDE SEQUENCE</scope>
    <source>
        <strain evidence="1">J</strain>
        <tissue evidence="1">Blood</tissue>
    </source>
</reference>
<organism evidence="1">
    <name type="scientific">Xenopus laevis</name>
    <name type="common">African clawed frog</name>
    <dbReference type="NCBI Taxonomy" id="8355"/>
    <lineage>
        <taxon>Eukaryota</taxon>
        <taxon>Metazoa</taxon>
        <taxon>Chordata</taxon>
        <taxon>Craniata</taxon>
        <taxon>Vertebrata</taxon>
        <taxon>Euteleostomi</taxon>
        <taxon>Amphibia</taxon>
        <taxon>Batrachia</taxon>
        <taxon>Anura</taxon>
        <taxon>Pipoidea</taxon>
        <taxon>Pipidae</taxon>
        <taxon>Xenopodinae</taxon>
        <taxon>Xenopus</taxon>
        <taxon>Xenopus</taxon>
    </lineage>
</organism>
<dbReference type="EMBL" id="KV467487">
    <property type="protein sequence ID" value="OCT56087.1"/>
    <property type="molecule type" value="Genomic_DNA"/>
</dbReference>
<dbReference type="Proteomes" id="UP000694892">
    <property type="component" value="Unassembled WGS sequence"/>
</dbReference>